<dbReference type="Pfam" id="PF00069">
    <property type="entry name" value="Pkinase"/>
    <property type="match status" value="1"/>
</dbReference>
<dbReference type="Pfam" id="PF00400">
    <property type="entry name" value="WD40"/>
    <property type="match status" value="3"/>
</dbReference>
<dbReference type="InterPro" id="IPR015943">
    <property type="entry name" value="WD40/YVTN_repeat-like_dom_sf"/>
</dbReference>
<dbReference type="SMART" id="SM00320">
    <property type="entry name" value="WD40"/>
    <property type="match status" value="3"/>
</dbReference>
<evidence type="ECO:0000256" key="6">
    <source>
        <dbReference type="PROSITE-ProRule" id="PRU00221"/>
    </source>
</evidence>
<evidence type="ECO:0000256" key="5">
    <source>
        <dbReference type="ARBA" id="ARBA00022840"/>
    </source>
</evidence>
<dbReference type="EMBL" id="CP035758">
    <property type="protein sequence ID" value="QBD82520.1"/>
    <property type="molecule type" value="Genomic_DNA"/>
</dbReference>
<dbReference type="Gene3D" id="3.30.200.20">
    <property type="entry name" value="Phosphorylase Kinase, domain 1"/>
    <property type="match status" value="1"/>
</dbReference>
<dbReference type="AlphaFoldDB" id="A0A4P6K3Y7"/>
<dbReference type="PANTHER" id="PTHR43289:SF6">
    <property type="entry name" value="SERINE_THREONINE-PROTEIN KINASE NEKL-3"/>
    <property type="match status" value="1"/>
</dbReference>
<keyword evidence="6" id="KW-0853">WD repeat</keyword>
<dbReference type="EC" id="2.7.11.1" evidence="1"/>
<dbReference type="InterPro" id="IPR017441">
    <property type="entry name" value="Protein_kinase_ATP_BS"/>
</dbReference>
<keyword evidence="4" id="KW-0418">Kinase</keyword>
<dbReference type="Gene3D" id="2.130.10.10">
    <property type="entry name" value="YVTN repeat-like/Quinoprotein amine dehydrogenase"/>
    <property type="match status" value="1"/>
</dbReference>
<evidence type="ECO:0000256" key="2">
    <source>
        <dbReference type="ARBA" id="ARBA00022679"/>
    </source>
</evidence>
<dbReference type="PROSITE" id="PS50082">
    <property type="entry name" value="WD_REPEATS_2"/>
    <property type="match status" value="1"/>
</dbReference>
<dbReference type="Proteomes" id="UP000290365">
    <property type="component" value="Chromosome"/>
</dbReference>
<evidence type="ECO:0000256" key="3">
    <source>
        <dbReference type="ARBA" id="ARBA00022741"/>
    </source>
</evidence>
<dbReference type="RefSeq" id="WP_129893589.1">
    <property type="nucleotide sequence ID" value="NZ_CP035758.1"/>
</dbReference>
<reference evidence="9 10" key="1">
    <citation type="submission" date="2019-01" db="EMBL/GenBank/DDBJ databases">
        <title>Ktedonosporobacter rubrisoli SCAWS-G2.</title>
        <authorList>
            <person name="Huang Y."/>
            <person name="Yan B."/>
        </authorList>
    </citation>
    <scope>NUCLEOTIDE SEQUENCE [LARGE SCALE GENOMIC DNA]</scope>
    <source>
        <strain evidence="9 10">SCAWS-G2</strain>
    </source>
</reference>
<evidence type="ECO:0000313" key="9">
    <source>
        <dbReference type="EMBL" id="QBD82520.1"/>
    </source>
</evidence>
<feature type="repeat" description="WD" evidence="6">
    <location>
        <begin position="514"/>
        <end position="548"/>
    </location>
</feature>
<gene>
    <name evidence="9" type="ORF">EPA93_43740</name>
</gene>
<keyword evidence="10" id="KW-1185">Reference proteome</keyword>
<name>A0A4P6K3Y7_KTERU</name>
<keyword evidence="5 7" id="KW-0067">ATP-binding</keyword>
<dbReference type="PROSITE" id="PS50294">
    <property type="entry name" value="WD_REPEATS_REGION"/>
    <property type="match status" value="1"/>
</dbReference>
<keyword evidence="3 7" id="KW-0547">Nucleotide-binding</keyword>
<evidence type="ECO:0000259" key="8">
    <source>
        <dbReference type="PROSITE" id="PS50011"/>
    </source>
</evidence>
<dbReference type="InterPro" id="IPR036322">
    <property type="entry name" value="WD40_repeat_dom_sf"/>
</dbReference>
<dbReference type="PROSITE" id="PS50011">
    <property type="entry name" value="PROTEIN_KINASE_DOM"/>
    <property type="match status" value="1"/>
</dbReference>
<proteinExistence type="predicted"/>
<evidence type="ECO:0000313" key="10">
    <source>
        <dbReference type="Proteomes" id="UP000290365"/>
    </source>
</evidence>
<sequence length="670" mass="74875">MKAERYKLQKLLGQGLMSVVWLASDTVTQKSVALKLLTAIAEDDRRNQKARERFMREIEISRSLQHPHILPILDHGNMQYKNRNVPYFVTPYMQEGSLADLCKANPPWQAWDLAQTADVIMQAAESLWYLHTRTPQIVHQDVKPGNFLFQSVNKAQRVIHLYLGDFGIARWMSSPVSVAGELLGTFAFIAPERIKQKVDCASDQYALAVMACLLLTGQLPIQATSSEKYVQAHLYNPPLPPSVLDPRREFTPKIDEVILRALEKEPEKRFPTIIEFAKALQQATTKSVEEQTESMEQAEAPTEKLPEDFDTAVYVEEQEATQPLEEIQGIEDLVITLDPLENTEEPILDEPLPTKPPRVLTVAPRSSEIIFPELPLKRVVEYELPVRPRLLQWSPDGRALACLLYGEAPRILGRNGVVQVVGCAHASRAADMCWSADGNILAVSGQGEIRFWDALEQCELPLVLRLDVRTIDGIDWSAHGQLAVWVEGWLMLYPLPPAALKVPQPPSPRTIAIETMHSGNMGVLRWSPDGALLLAGASNGKVMCWDTRKRISSWQVSPAGKKVNSVAWSPDSSWFAVAFRDYRVAGWAVENKERILLWERLPAMPRMLSVSTEQDITLASIEQRLLSGSLHDTYPSASFSGQLLAAWSPTQAELATLDASCETSLGIWGS</sequence>
<dbReference type="PANTHER" id="PTHR43289">
    <property type="entry name" value="MITOGEN-ACTIVATED PROTEIN KINASE KINASE KINASE 20-RELATED"/>
    <property type="match status" value="1"/>
</dbReference>
<feature type="binding site" evidence="7">
    <location>
        <position position="35"/>
    </location>
    <ligand>
        <name>ATP</name>
        <dbReference type="ChEBI" id="CHEBI:30616"/>
    </ligand>
</feature>
<dbReference type="GO" id="GO:0005524">
    <property type="term" value="F:ATP binding"/>
    <property type="evidence" value="ECO:0007669"/>
    <property type="project" value="UniProtKB-UniRule"/>
</dbReference>
<dbReference type="PROSITE" id="PS00107">
    <property type="entry name" value="PROTEIN_KINASE_ATP"/>
    <property type="match status" value="1"/>
</dbReference>
<dbReference type="Gene3D" id="1.10.510.10">
    <property type="entry name" value="Transferase(Phosphotransferase) domain 1"/>
    <property type="match status" value="1"/>
</dbReference>
<dbReference type="OrthoDB" id="137262at2"/>
<keyword evidence="2" id="KW-0808">Transferase</keyword>
<dbReference type="GO" id="GO:0004674">
    <property type="term" value="F:protein serine/threonine kinase activity"/>
    <property type="evidence" value="ECO:0007669"/>
    <property type="project" value="UniProtKB-EC"/>
</dbReference>
<accession>A0A4P6K3Y7</accession>
<evidence type="ECO:0000256" key="1">
    <source>
        <dbReference type="ARBA" id="ARBA00012513"/>
    </source>
</evidence>
<feature type="domain" description="Protein kinase" evidence="8">
    <location>
        <begin position="6"/>
        <end position="285"/>
    </location>
</feature>
<evidence type="ECO:0000256" key="7">
    <source>
        <dbReference type="PROSITE-ProRule" id="PRU10141"/>
    </source>
</evidence>
<dbReference type="InterPro" id="IPR011009">
    <property type="entry name" value="Kinase-like_dom_sf"/>
</dbReference>
<dbReference type="SMART" id="SM00220">
    <property type="entry name" value="S_TKc"/>
    <property type="match status" value="1"/>
</dbReference>
<dbReference type="KEGG" id="kbs:EPA93_43740"/>
<dbReference type="PROSITE" id="PS00108">
    <property type="entry name" value="PROTEIN_KINASE_ST"/>
    <property type="match status" value="1"/>
</dbReference>
<dbReference type="SUPFAM" id="SSF50978">
    <property type="entry name" value="WD40 repeat-like"/>
    <property type="match status" value="1"/>
</dbReference>
<dbReference type="CDD" id="cd14014">
    <property type="entry name" value="STKc_PknB_like"/>
    <property type="match status" value="1"/>
</dbReference>
<dbReference type="InterPro" id="IPR008271">
    <property type="entry name" value="Ser/Thr_kinase_AS"/>
</dbReference>
<dbReference type="InterPro" id="IPR000719">
    <property type="entry name" value="Prot_kinase_dom"/>
</dbReference>
<organism evidence="9 10">
    <name type="scientific">Ktedonosporobacter rubrisoli</name>
    <dbReference type="NCBI Taxonomy" id="2509675"/>
    <lineage>
        <taxon>Bacteria</taxon>
        <taxon>Bacillati</taxon>
        <taxon>Chloroflexota</taxon>
        <taxon>Ktedonobacteria</taxon>
        <taxon>Ktedonobacterales</taxon>
        <taxon>Ktedonosporobacteraceae</taxon>
        <taxon>Ktedonosporobacter</taxon>
    </lineage>
</organism>
<dbReference type="InterPro" id="IPR001680">
    <property type="entry name" value="WD40_rpt"/>
</dbReference>
<evidence type="ECO:0000256" key="4">
    <source>
        <dbReference type="ARBA" id="ARBA00022777"/>
    </source>
</evidence>
<protein>
    <recommendedName>
        <fullName evidence="1">non-specific serine/threonine protein kinase</fullName>
        <ecNumber evidence="1">2.7.11.1</ecNumber>
    </recommendedName>
</protein>
<dbReference type="SUPFAM" id="SSF56112">
    <property type="entry name" value="Protein kinase-like (PK-like)"/>
    <property type="match status" value="1"/>
</dbReference>